<gene>
    <name evidence="2" type="ORF">MFIFM68171_03662</name>
</gene>
<evidence type="ECO:0000313" key="2">
    <source>
        <dbReference type="EMBL" id="GAB1313452.1"/>
    </source>
</evidence>
<feature type="compositionally biased region" description="Basic and acidic residues" evidence="1">
    <location>
        <begin position="59"/>
        <end position="77"/>
    </location>
</feature>
<reference evidence="2 3" key="1">
    <citation type="submission" date="2024-09" db="EMBL/GenBank/DDBJ databases">
        <title>Itraconazole resistance in Madurella fahalii resulting from another homologue of gene encoding cytochrome P450 14-alpha sterol demethylase (CYP51).</title>
        <authorList>
            <person name="Yoshioka I."/>
            <person name="Fahal A.H."/>
            <person name="Kaneko S."/>
            <person name="Yaguchi T."/>
        </authorList>
    </citation>
    <scope>NUCLEOTIDE SEQUENCE [LARGE SCALE GENOMIC DNA]</scope>
    <source>
        <strain evidence="2 3">IFM 68171</strain>
    </source>
</reference>
<name>A0ABQ0G6S1_9PEZI</name>
<dbReference type="Proteomes" id="UP001628179">
    <property type="component" value="Unassembled WGS sequence"/>
</dbReference>
<dbReference type="RefSeq" id="XP_070915184.1">
    <property type="nucleotide sequence ID" value="XM_071059083.1"/>
</dbReference>
<protein>
    <recommendedName>
        <fullName evidence="4">F-box domain-containing protein</fullName>
    </recommendedName>
</protein>
<evidence type="ECO:0000256" key="1">
    <source>
        <dbReference type="SAM" id="MobiDB-lite"/>
    </source>
</evidence>
<sequence>MEREREGTGKGGVVYLVVGDLVTVGWNEEYLEILRREEMGKEEVLRDEKGDEVVDGDGGEAKAVEQLMEDGKSREARAAAPERVTSHAAEDPEPTTAKSPSDKDAGEPDYLSDSDDAFETLDVSAEKADQRRIAISAPGPRQEHQATIVQHHQHQNRRLPWLPNDPTQPLQLTLLRSIPNLPYKQNWMVNVLAVVVSLSDVQPAHIPPYRQRTALLADPSTTKQVHLATFLEPEMFTPDCRSVACHHPEPAKMPAKVYAVLCIAEIGEMIIGFLEDRRDVYNACLTSKSFYAAARSHLWQAVDLRDLVQPGRRFWERFSSELRSYTQSLYVDMKAAAPGLLDRIGIRPWNSHVCDPEWLAVKEDVDKLFYGLKETMKRSAHLRSFASRDVPRVLDLILLLHRYCPAIESISISACIQDSFGLCAHPGVGLQHWREQVGRGIKVPLANMVNLCLDPIIAPKFDFPSLRTLSLTDLRLYWTVSPIKFAPLFAILKASPNLTYLELTFTFQCGVIRPGNPSLSHGTPPHSLNLLLDRIWRGYHSRGGMPLHLKGLKLGTRCQFYGSFGPAERLHKLTDLACLEELHMEGRAARPTSSTTQVQPVLRFGAIEQGHLPRLRKLTWPWMEGHVVMMLHMASQAYFSQVTVRITAPAYPDWIQPEARAWFARYPVDYAQQGDTLRLHGLVLPSEHMTPQDTEMFMLMLPWARPMRSLKIRLPRVTVDCGDDKSNELFGSFAKMEELRELWLSDGLENSSHEQTDVVSASKEQLRALALKFAVTCAKLSYLRILDQAWHIWRTGPDDRAPELRPLLAWEVENKLPYAFDYRTPSRVK</sequence>
<feature type="compositionally biased region" description="Basic and acidic residues" evidence="1">
    <location>
        <begin position="38"/>
        <end position="52"/>
    </location>
</feature>
<dbReference type="GeneID" id="98174406"/>
<dbReference type="EMBL" id="BAAFSV010000002">
    <property type="protein sequence ID" value="GAB1313452.1"/>
    <property type="molecule type" value="Genomic_DNA"/>
</dbReference>
<comment type="caution">
    <text evidence="2">The sequence shown here is derived from an EMBL/GenBank/DDBJ whole genome shotgun (WGS) entry which is preliminary data.</text>
</comment>
<proteinExistence type="predicted"/>
<accession>A0ABQ0G6S1</accession>
<keyword evidence="3" id="KW-1185">Reference proteome</keyword>
<feature type="region of interest" description="Disordered" evidence="1">
    <location>
        <begin position="38"/>
        <end position="114"/>
    </location>
</feature>
<evidence type="ECO:0008006" key="4">
    <source>
        <dbReference type="Google" id="ProtNLM"/>
    </source>
</evidence>
<evidence type="ECO:0000313" key="3">
    <source>
        <dbReference type="Proteomes" id="UP001628179"/>
    </source>
</evidence>
<organism evidence="2 3">
    <name type="scientific">Madurella fahalii</name>
    <dbReference type="NCBI Taxonomy" id="1157608"/>
    <lineage>
        <taxon>Eukaryota</taxon>
        <taxon>Fungi</taxon>
        <taxon>Dikarya</taxon>
        <taxon>Ascomycota</taxon>
        <taxon>Pezizomycotina</taxon>
        <taxon>Sordariomycetes</taxon>
        <taxon>Sordariomycetidae</taxon>
        <taxon>Sordariales</taxon>
        <taxon>Sordariales incertae sedis</taxon>
        <taxon>Madurella</taxon>
    </lineage>
</organism>